<dbReference type="AlphaFoldDB" id="A0AAP0RAA8"/>
<proteinExistence type="predicted"/>
<comment type="caution">
    <text evidence="1">The sequence shown here is derived from an EMBL/GenBank/DDBJ whole genome shotgun (WGS) entry which is preliminary data.</text>
</comment>
<evidence type="ECO:0000313" key="1">
    <source>
        <dbReference type="EMBL" id="KAK9273753.1"/>
    </source>
</evidence>
<dbReference type="InterPro" id="IPR029033">
    <property type="entry name" value="His_PPase_superfam"/>
</dbReference>
<dbReference type="PANTHER" id="PTHR16469">
    <property type="entry name" value="UBIQUITIN-ASSOCIATED AND SH3 DOMAIN-CONTAINING BA-RELATED"/>
    <property type="match status" value="1"/>
</dbReference>
<gene>
    <name evidence="1" type="ORF">L1049_018563</name>
</gene>
<keyword evidence="2" id="KW-1185">Reference proteome</keyword>
<dbReference type="CDD" id="cd07067">
    <property type="entry name" value="HP_PGM_like"/>
    <property type="match status" value="1"/>
</dbReference>
<dbReference type="InterPro" id="IPR051710">
    <property type="entry name" value="Phosphatase_SH3-domain"/>
</dbReference>
<protein>
    <recommendedName>
        <fullName evidence="3">Phosphoglycerate mutase</fullName>
    </recommendedName>
</protein>
<dbReference type="InterPro" id="IPR012398">
    <property type="entry name" value="PRIB5"/>
</dbReference>
<evidence type="ECO:0008006" key="3">
    <source>
        <dbReference type="Google" id="ProtNLM"/>
    </source>
</evidence>
<organism evidence="1 2">
    <name type="scientific">Liquidambar formosana</name>
    <name type="common">Formosan gum</name>
    <dbReference type="NCBI Taxonomy" id="63359"/>
    <lineage>
        <taxon>Eukaryota</taxon>
        <taxon>Viridiplantae</taxon>
        <taxon>Streptophyta</taxon>
        <taxon>Embryophyta</taxon>
        <taxon>Tracheophyta</taxon>
        <taxon>Spermatophyta</taxon>
        <taxon>Magnoliopsida</taxon>
        <taxon>eudicotyledons</taxon>
        <taxon>Gunneridae</taxon>
        <taxon>Pentapetalae</taxon>
        <taxon>Saxifragales</taxon>
        <taxon>Altingiaceae</taxon>
        <taxon>Liquidambar</taxon>
    </lineage>
</organism>
<sequence length="266" mass="29648">MDTSQNPTLDGPQDHHPHCFHQNVIVMRHGDRIDHLDPTWVSKALRPWDPHLIDAGKVRAFSTGRRLRTQLGFPIHRVFVSPFFRCIQTASQVIAALCAVDDDPANTTADGVSIDPSKLKVSIELGLCEILNRENVKLELDPKFENWGFNISELEAMLPAGAVDHTVEPLYKELPQWEETTIGAKARYAEVFQALADKYPLENLLLVTHGAGVGVAFSAYLKDITVHEIDYCAYTHSSRSIILGEDQSFTAGNFEHQGQASINYST</sequence>
<reference evidence="1 2" key="1">
    <citation type="journal article" date="2024" name="Plant J.">
        <title>Genome sequences and population genomics reveal climatic adaptation and genomic divergence between two closely related sweetgum species.</title>
        <authorList>
            <person name="Xu W.Q."/>
            <person name="Ren C.Q."/>
            <person name="Zhang X.Y."/>
            <person name="Comes H.P."/>
            <person name="Liu X.H."/>
            <person name="Li Y.G."/>
            <person name="Kettle C.J."/>
            <person name="Jalonen R."/>
            <person name="Gaisberger H."/>
            <person name="Ma Y.Z."/>
            <person name="Qiu Y.X."/>
        </authorList>
    </citation>
    <scope>NUCLEOTIDE SEQUENCE [LARGE SCALE GENOMIC DNA]</scope>
    <source>
        <strain evidence="1">Hangzhou</strain>
    </source>
</reference>
<evidence type="ECO:0000313" key="2">
    <source>
        <dbReference type="Proteomes" id="UP001415857"/>
    </source>
</evidence>
<dbReference type="Pfam" id="PF00300">
    <property type="entry name" value="His_Phos_1"/>
    <property type="match status" value="1"/>
</dbReference>
<dbReference type="SUPFAM" id="SSF53254">
    <property type="entry name" value="Phosphoglycerate mutase-like"/>
    <property type="match status" value="1"/>
</dbReference>
<dbReference type="EMBL" id="JBBPBK010000012">
    <property type="protein sequence ID" value="KAK9273753.1"/>
    <property type="molecule type" value="Genomic_DNA"/>
</dbReference>
<dbReference type="PANTHER" id="PTHR16469:SF27">
    <property type="entry name" value="UBIQUITIN-ASSOCIATED AND SH3 DOMAIN-CONTAINING BA-RELATED"/>
    <property type="match status" value="1"/>
</dbReference>
<dbReference type="InterPro" id="IPR013078">
    <property type="entry name" value="His_Pase_superF_clade-1"/>
</dbReference>
<dbReference type="Gene3D" id="3.40.50.1240">
    <property type="entry name" value="Phosphoglycerate mutase-like"/>
    <property type="match status" value="1"/>
</dbReference>
<dbReference type="Proteomes" id="UP001415857">
    <property type="component" value="Unassembled WGS sequence"/>
</dbReference>
<name>A0AAP0RAA8_LIQFO</name>
<dbReference type="PIRSF" id="PIRSF015897">
    <property type="entry name" value="PRIB5"/>
    <property type="match status" value="1"/>
</dbReference>
<dbReference type="FunFam" id="3.40.50.1240:FF:000039">
    <property type="entry name" value="Phosphoglycerate mutase family protein"/>
    <property type="match status" value="1"/>
</dbReference>
<accession>A0AAP0RAA8</accession>